<evidence type="ECO:0000256" key="1">
    <source>
        <dbReference type="SAM" id="SignalP"/>
    </source>
</evidence>
<feature type="signal peptide" evidence="1">
    <location>
        <begin position="1"/>
        <end position="29"/>
    </location>
</feature>
<organism evidence="3 4">
    <name type="scientific">Streptomyces niveiscabiei</name>
    <dbReference type="NCBI Taxonomy" id="164115"/>
    <lineage>
        <taxon>Bacteria</taxon>
        <taxon>Bacillati</taxon>
        <taxon>Actinomycetota</taxon>
        <taxon>Actinomycetes</taxon>
        <taxon>Kitasatosporales</taxon>
        <taxon>Streptomycetaceae</taxon>
        <taxon>Streptomyces</taxon>
    </lineage>
</organism>
<gene>
    <name evidence="3" type="ORF">ACKI18_45065</name>
</gene>
<accession>A0ABW9I910</accession>
<evidence type="ECO:0000313" key="3">
    <source>
        <dbReference type="EMBL" id="MFM9615837.1"/>
    </source>
</evidence>
<feature type="domain" description="SH3b" evidence="2">
    <location>
        <begin position="53"/>
        <end position="111"/>
    </location>
</feature>
<feature type="chain" id="PRO_5045892330" evidence="1">
    <location>
        <begin position="30"/>
        <end position="113"/>
    </location>
</feature>
<reference evidence="3 4" key="1">
    <citation type="submission" date="2024-12" db="EMBL/GenBank/DDBJ databases">
        <title>Forecasting of Potato common scab and diversities of Pathogenic streptomyces spp. in china.</title>
        <authorList>
            <person name="Handique U."/>
            <person name="Wu J."/>
        </authorList>
    </citation>
    <scope>NUCLEOTIDE SEQUENCE [LARGE SCALE GENOMIC DNA]</scope>
    <source>
        <strain evidence="3 4">ZRIMU1530</strain>
    </source>
</reference>
<dbReference type="EMBL" id="JBJVNI010000042">
    <property type="protein sequence ID" value="MFM9615837.1"/>
    <property type="molecule type" value="Genomic_DNA"/>
</dbReference>
<comment type="caution">
    <text evidence="3">The sequence shown here is derived from an EMBL/GenBank/DDBJ whole genome shotgun (WGS) entry which is preliminary data.</text>
</comment>
<dbReference type="Proteomes" id="UP001631957">
    <property type="component" value="Unassembled WGS sequence"/>
</dbReference>
<dbReference type="RefSeq" id="WP_409124243.1">
    <property type="nucleotide sequence ID" value="NZ_JBJVNI010000042.1"/>
</dbReference>
<dbReference type="InterPro" id="IPR003646">
    <property type="entry name" value="SH3-like_bac-type"/>
</dbReference>
<keyword evidence="1" id="KW-0732">Signal</keyword>
<keyword evidence="4" id="KW-1185">Reference proteome</keyword>
<evidence type="ECO:0000259" key="2">
    <source>
        <dbReference type="Pfam" id="PF08239"/>
    </source>
</evidence>
<evidence type="ECO:0000313" key="4">
    <source>
        <dbReference type="Proteomes" id="UP001631957"/>
    </source>
</evidence>
<name>A0ABW9I910_9ACTN</name>
<protein>
    <submittedName>
        <fullName evidence="3">SH3 domain-containing protein</fullName>
    </submittedName>
</protein>
<dbReference type="Pfam" id="PF08239">
    <property type="entry name" value="SH3_3"/>
    <property type="match status" value="1"/>
</dbReference>
<sequence length="113" mass="11515">MRTKFAALVGSVALAGAVTVVGLPASASAATMPSACPKELVLPVPVTSKATTNVNLRSGPKSSSTSKGLLTKGTTFDEYCMSGGSTSWSYGKVLSGANKGKWGWVVGTYLKQV</sequence>
<proteinExistence type="predicted"/>
<dbReference type="Gene3D" id="2.30.30.40">
    <property type="entry name" value="SH3 Domains"/>
    <property type="match status" value="1"/>
</dbReference>